<dbReference type="InterPro" id="IPR012338">
    <property type="entry name" value="Beta-lactam/transpept-like"/>
</dbReference>
<feature type="signal peptide" evidence="1">
    <location>
        <begin position="1"/>
        <end position="25"/>
    </location>
</feature>
<sequence>MKPNKLITGLSILVLQLILSFQVWAITEAQPTELQKDNVILNQLKTGDNHLYSFTLPKDQFIRGEAMQIGVDLIVTIIDPTGKEIDSFDGPATGSEVFHFESDVAGKYLLKISPFKQSEGKYSLQITYSEPIATTPEGKIDQLMGIYGDGTPGGVVAIVRKGKIAYSKGYGMANVEYDIANTIATPYHMASVSKQFTAFAIAMLAEQGKLSIDDDVHQYLPQLPDFGQKITLRHLLNHTSGLRDHWNLWAMSGGQMDDVIRQQDLLALIYRQQELNFTPGDEFLYSNTGYLLLSEVVSKVSGEPFAKWMQSNVFKPLGMNSTQIYDNHERIVKGRAYSYQNTEEGLSKSVLSYANSGATSLFTTAEDLALWLHNFHTAKVGGPEVIKAMQVQGVLNNGETIKYALGLSIGKHNGLRKISHGGADAGFRTMLAYYPEIESGVIVLGNIASFQPGFISDTAAELFFAQHMTEHTKQDSEKSETASHANSTIPEEVAHAVIGKWSIENGPELVISFEQRVLFAQLENRPKRKLLPLGELLFRVDMNDMDIKIQFESAVEGKINHGTLHQNGGMPMKRLRGWQPDTKQLTQYTGRYFSEELETFYVIELEDENLMIKHIRHGDFKLTPKEKHSFNAGRWYLGEITFTQNESGEFSLMKMTNGRVRNLLFEKVE</sequence>
<name>A0ABP3WNC4_9ALTE</name>
<evidence type="ECO:0000313" key="3">
    <source>
        <dbReference type="EMBL" id="GAA0853551.1"/>
    </source>
</evidence>
<accession>A0ABP3WNC4</accession>
<evidence type="ECO:0000259" key="2">
    <source>
        <dbReference type="Pfam" id="PF00144"/>
    </source>
</evidence>
<dbReference type="EMBL" id="BAAAFD010000001">
    <property type="protein sequence ID" value="GAA0853551.1"/>
    <property type="molecule type" value="Genomic_DNA"/>
</dbReference>
<feature type="domain" description="Beta-lactamase-related" evidence="2">
    <location>
        <begin position="142"/>
        <end position="460"/>
    </location>
</feature>
<organism evidence="3 4">
    <name type="scientific">Aliiglaciecola litoralis</name>
    <dbReference type="NCBI Taxonomy" id="582857"/>
    <lineage>
        <taxon>Bacteria</taxon>
        <taxon>Pseudomonadati</taxon>
        <taxon>Pseudomonadota</taxon>
        <taxon>Gammaproteobacteria</taxon>
        <taxon>Alteromonadales</taxon>
        <taxon>Alteromonadaceae</taxon>
        <taxon>Aliiglaciecola</taxon>
    </lineage>
</organism>
<evidence type="ECO:0000313" key="4">
    <source>
        <dbReference type="Proteomes" id="UP001500359"/>
    </source>
</evidence>
<dbReference type="Gene3D" id="2.60.120.380">
    <property type="match status" value="1"/>
</dbReference>
<dbReference type="Gene3D" id="3.40.710.10">
    <property type="entry name" value="DD-peptidase/beta-lactamase superfamily"/>
    <property type="match status" value="1"/>
</dbReference>
<dbReference type="RefSeq" id="WP_343856431.1">
    <property type="nucleotide sequence ID" value="NZ_BAAAFD010000001.1"/>
</dbReference>
<dbReference type="Pfam" id="PF00144">
    <property type="entry name" value="Beta-lactamase"/>
    <property type="match status" value="1"/>
</dbReference>
<dbReference type="PANTHER" id="PTHR46825">
    <property type="entry name" value="D-ALANYL-D-ALANINE-CARBOXYPEPTIDASE/ENDOPEPTIDASE AMPH"/>
    <property type="match status" value="1"/>
</dbReference>
<comment type="caution">
    <text evidence="3">The sequence shown here is derived from an EMBL/GenBank/DDBJ whole genome shotgun (WGS) entry which is preliminary data.</text>
</comment>
<gene>
    <name evidence="3" type="ORF">GCM10009114_06570</name>
</gene>
<dbReference type="Proteomes" id="UP001500359">
    <property type="component" value="Unassembled WGS sequence"/>
</dbReference>
<reference evidence="4" key="1">
    <citation type="journal article" date="2019" name="Int. J. Syst. Evol. Microbiol.">
        <title>The Global Catalogue of Microorganisms (GCM) 10K type strain sequencing project: providing services to taxonomists for standard genome sequencing and annotation.</title>
        <authorList>
            <consortium name="The Broad Institute Genomics Platform"/>
            <consortium name="The Broad Institute Genome Sequencing Center for Infectious Disease"/>
            <person name="Wu L."/>
            <person name="Ma J."/>
        </authorList>
    </citation>
    <scope>NUCLEOTIDE SEQUENCE [LARGE SCALE GENOMIC DNA]</scope>
    <source>
        <strain evidence="4">JCM 15896</strain>
    </source>
</reference>
<feature type="chain" id="PRO_5045116542" description="Beta-lactamase-related domain-containing protein" evidence="1">
    <location>
        <begin position="26"/>
        <end position="669"/>
    </location>
</feature>
<keyword evidence="1" id="KW-0732">Signal</keyword>
<evidence type="ECO:0000256" key="1">
    <source>
        <dbReference type="SAM" id="SignalP"/>
    </source>
</evidence>
<proteinExistence type="predicted"/>
<dbReference type="SUPFAM" id="SSF56601">
    <property type="entry name" value="beta-lactamase/transpeptidase-like"/>
    <property type="match status" value="1"/>
</dbReference>
<protein>
    <recommendedName>
        <fullName evidence="2">Beta-lactamase-related domain-containing protein</fullName>
    </recommendedName>
</protein>
<dbReference type="PANTHER" id="PTHR46825:SF9">
    <property type="entry name" value="BETA-LACTAMASE-RELATED DOMAIN-CONTAINING PROTEIN"/>
    <property type="match status" value="1"/>
</dbReference>
<dbReference type="InterPro" id="IPR050491">
    <property type="entry name" value="AmpC-like"/>
</dbReference>
<dbReference type="InterPro" id="IPR001466">
    <property type="entry name" value="Beta-lactam-related"/>
</dbReference>
<keyword evidence="4" id="KW-1185">Reference proteome</keyword>